<feature type="coiled-coil region" evidence="6">
    <location>
        <begin position="155"/>
        <end position="204"/>
    </location>
</feature>
<keyword evidence="4" id="KW-0804">Transcription</keyword>
<keyword evidence="3" id="KW-0805">Transcription regulation</keyword>
<dbReference type="Proteomes" id="UP000039865">
    <property type="component" value="Unassembled WGS sequence"/>
</dbReference>
<dbReference type="SMART" id="SM00803">
    <property type="entry name" value="TAF"/>
    <property type="match status" value="1"/>
</dbReference>
<dbReference type="InterPro" id="IPR037796">
    <property type="entry name" value="TAF6"/>
</dbReference>
<dbReference type="OrthoDB" id="361039at2759"/>
<evidence type="ECO:0000256" key="5">
    <source>
        <dbReference type="ARBA" id="ARBA00023242"/>
    </source>
</evidence>
<dbReference type="InParanoid" id="A0A078AJK7"/>
<evidence type="ECO:0000256" key="1">
    <source>
        <dbReference type="ARBA" id="ARBA00004123"/>
    </source>
</evidence>
<dbReference type="Pfam" id="PF02969">
    <property type="entry name" value="TAF"/>
    <property type="match status" value="1"/>
</dbReference>
<comment type="subcellular location">
    <subcellularLocation>
        <location evidence="1">Nucleus</location>
    </subcellularLocation>
</comment>
<keyword evidence="9" id="KW-1185">Reference proteome</keyword>
<evidence type="ECO:0000313" key="8">
    <source>
        <dbReference type="EMBL" id="CDW82071.1"/>
    </source>
</evidence>
<dbReference type="PANTHER" id="PTHR10221:SF9">
    <property type="entry name" value="TRANSCRIPTION INITIATION FACTOR TFIID SUBUNIT 6"/>
    <property type="match status" value="1"/>
</dbReference>
<organism evidence="8 9">
    <name type="scientific">Stylonychia lemnae</name>
    <name type="common">Ciliate</name>
    <dbReference type="NCBI Taxonomy" id="5949"/>
    <lineage>
        <taxon>Eukaryota</taxon>
        <taxon>Sar</taxon>
        <taxon>Alveolata</taxon>
        <taxon>Ciliophora</taxon>
        <taxon>Intramacronucleata</taxon>
        <taxon>Spirotrichea</taxon>
        <taxon>Stichotrichia</taxon>
        <taxon>Sporadotrichida</taxon>
        <taxon>Oxytrichidae</taxon>
        <taxon>Stylonychinae</taxon>
        <taxon>Stylonychia</taxon>
    </lineage>
</organism>
<dbReference type="SUPFAM" id="SSF47113">
    <property type="entry name" value="Histone-fold"/>
    <property type="match status" value="1"/>
</dbReference>
<dbReference type="GO" id="GO:0046982">
    <property type="term" value="F:protein heterodimerization activity"/>
    <property type="evidence" value="ECO:0007669"/>
    <property type="project" value="InterPro"/>
</dbReference>
<evidence type="ECO:0000313" key="9">
    <source>
        <dbReference type="Proteomes" id="UP000039865"/>
    </source>
</evidence>
<proteinExistence type="inferred from homology"/>
<dbReference type="GO" id="GO:0000124">
    <property type="term" value="C:SAGA complex"/>
    <property type="evidence" value="ECO:0007669"/>
    <property type="project" value="InterPro"/>
</dbReference>
<comment type="similarity">
    <text evidence="2">Belongs to the TAF6 family.</text>
</comment>
<evidence type="ECO:0000256" key="2">
    <source>
        <dbReference type="ARBA" id="ARBA00007688"/>
    </source>
</evidence>
<keyword evidence="5" id="KW-0539">Nucleus</keyword>
<dbReference type="GO" id="GO:0046695">
    <property type="term" value="C:SLIK (SAGA-like) complex"/>
    <property type="evidence" value="ECO:0007669"/>
    <property type="project" value="InterPro"/>
</dbReference>
<evidence type="ECO:0000256" key="4">
    <source>
        <dbReference type="ARBA" id="ARBA00023163"/>
    </source>
</evidence>
<dbReference type="GO" id="GO:0003713">
    <property type="term" value="F:transcription coactivator activity"/>
    <property type="evidence" value="ECO:0007669"/>
    <property type="project" value="TreeGrafter"/>
</dbReference>
<dbReference type="GO" id="GO:0005669">
    <property type="term" value="C:transcription factor TFIID complex"/>
    <property type="evidence" value="ECO:0007669"/>
    <property type="project" value="InterPro"/>
</dbReference>
<dbReference type="Gene3D" id="1.10.20.10">
    <property type="entry name" value="Histone, subunit A"/>
    <property type="match status" value="1"/>
</dbReference>
<feature type="domain" description="TATA box binding protein associated factor (TAF) histone-like fold" evidence="7">
    <location>
        <begin position="3"/>
        <end position="68"/>
    </location>
</feature>
<dbReference type="InterPro" id="IPR009072">
    <property type="entry name" value="Histone-fold"/>
</dbReference>
<dbReference type="EMBL" id="CCKQ01010540">
    <property type="protein sequence ID" value="CDW82071.1"/>
    <property type="molecule type" value="Genomic_DNA"/>
</dbReference>
<accession>A0A078AJK7</accession>
<dbReference type="InterPro" id="IPR004823">
    <property type="entry name" value="TAF_TATA-bd_Histone-like_dom"/>
</dbReference>
<keyword evidence="6" id="KW-0175">Coiled coil</keyword>
<dbReference type="AlphaFoldDB" id="A0A078AJK7"/>
<gene>
    <name evidence="8" type="primary">Contig174.g9</name>
    <name evidence="8" type="ORF">STYLEM_11097</name>
</gene>
<sequence length="473" mass="55422">MSILQDKDLIGQFAESVGIKKLEKEVEDLILSDLESKVLEILQESKKVMRHSKRDYLKTDDVKLAMEKLSIPNMFGYPSTIPYTFEKVPDAQFLWFVKSQNINLKEFAVKPKLYTPFASTTYKIHFEALDGNQPQIAETVQEKDFQQYGSMPLIKVDIQDEKKREEERKEQQRLELLDQQKKMYEQKQKQTQQLTKELDAFKQMFIDSYQKLDKSLLLGDQNEQVEYDTQVRKLLQEMQQSPSLNNIFSSLAKFIEEKNVKNILYSMFQEINHQEYGSNEKAIDKELREIPDSTPYDETEVLQLKDRAAQVLQLLMLKPQFRQPENKKLIVLLFLNRLFQSQSQQYPQQNVPIEQQQINNIEISGLIMYGGLTSLRKFGPQITKLAIIPHLKSLSDQLVNKMNLYQGTNSRQIIAVQRSFEVLKEICLEVINYMRQNERTDTNGLKDVIDATRMVFGQQLDPHINQFEQSIIQ</sequence>
<dbReference type="CDD" id="cd22931">
    <property type="entry name" value="HFD_TAF6"/>
    <property type="match status" value="1"/>
</dbReference>
<dbReference type="PANTHER" id="PTHR10221">
    <property type="entry name" value="TRANSCRIPTION INITIATION FACTOR TFIID SUBUNIT 6"/>
    <property type="match status" value="1"/>
</dbReference>
<dbReference type="InterPro" id="IPR046344">
    <property type="entry name" value="TAF6_C_sf"/>
</dbReference>
<dbReference type="GO" id="GO:0016251">
    <property type="term" value="F:RNA polymerase II general transcription initiation factor activity"/>
    <property type="evidence" value="ECO:0007669"/>
    <property type="project" value="InterPro"/>
</dbReference>
<evidence type="ECO:0000256" key="6">
    <source>
        <dbReference type="SAM" id="Coils"/>
    </source>
</evidence>
<evidence type="ECO:0000259" key="7">
    <source>
        <dbReference type="SMART" id="SM00803"/>
    </source>
</evidence>
<reference evidence="8 9" key="1">
    <citation type="submission" date="2014-06" db="EMBL/GenBank/DDBJ databases">
        <authorList>
            <person name="Swart Estienne"/>
        </authorList>
    </citation>
    <scope>NUCLEOTIDE SEQUENCE [LARGE SCALE GENOMIC DNA]</scope>
    <source>
        <strain evidence="8 9">130c</strain>
    </source>
</reference>
<dbReference type="GO" id="GO:0051123">
    <property type="term" value="P:RNA polymerase II preinitiation complex assembly"/>
    <property type="evidence" value="ECO:0007669"/>
    <property type="project" value="TreeGrafter"/>
</dbReference>
<name>A0A078AJK7_STYLE</name>
<protein>
    <recommendedName>
        <fullName evidence="7">TATA box binding protein associated factor (TAF) histone-like fold domain-containing protein</fullName>
    </recommendedName>
</protein>
<evidence type="ECO:0000256" key="3">
    <source>
        <dbReference type="ARBA" id="ARBA00023015"/>
    </source>
</evidence>
<dbReference type="Gene3D" id="1.25.40.770">
    <property type="entry name" value="TAF6, C-terminal HEAT repeat domain"/>
    <property type="match status" value="1"/>
</dbReference>